<dbReference type="InterPro" id="IPR001130">
    <property type="entry name" value="TatD-like"/>
</dbReference>
<dbReference type="Pfam" id="PF01026">
    <property type="entry name" value="TatD_DNase"/>
    <property type="match status" value="1"/>
</dbReference>
<proteinExistence type="inferred from homology"/>
<evidence type="ECO:0000313" key="6">
    <source>
        <dbReference type="Proteomes" id="UP000267268"/>
    </source>
</evidence>
<feature type="binding site" evidence="4">
    <location>
        <position position="128"/>
    </location>
    <ligand>
        <name>a divalent metal cation</name>
        <dbReference type="ChEBI" id="CHEBI:60240"/>
        <label>2</label>
    </ligand>
</feature>
<protein>
    <submittedName>
        <fullName evidence="5">TatD family deoxyribonuclease</fullName>
    </submittedName>
</protein>
<feature type="binding site" evidence="4">
    <location>
        <position position="5"/>
    </location>
    <ligand>
        <name>a divalent metal cation</name>
        <dbReference type="ChEBI" id="CHEBI:60240"/>
        <label>1</label>
    </ligand>
</feature>
<dbReference type="PANTHER" id="PTHR46124:SF4">
    <property type="entry name" value="HYDROLASE TATD"/>
    <property type="match status" value="1"/>
</dbReference>
<feature type="binding site" evidence="4">
    <location>
        <position position="7"/>
    </location>
    <ligand>
        <name>a divalent metal cation</name>
        <dbReference type="ChEBI" id="CHEBI:60240"/>
        <label>1</label>
    </ligand>
</feature>
<dbReference type="InterPro" id="IPR032466">
    <property type="entry name" value="Metal_Hydrolase"/>
</dbReference>
<dbReference type="Gene3D" id="3.20.20.140">
    <property type="entry name" value="Metal-dependent hydrolases"/>
    <property type="match status" value="1"/>
</dbReference>
<name>A0A3Q9FNS9_9BACT</name>
<accession>A0A3Q9FNS9</accession>
<feature type="binding site" evidence="4">
    <location>
        <position position="153"/>
    </location>
    <ligand>
        <name>a divalent metal cation</name>
        <dbReference type="ChEBI" id="CHEBI:60240"/>
        <label>2</label>
    </ligand>
</feature>
<dbReference type="RefSeq" id="WP_126611480.1">
    <property type="nucleotide sequence ID" value="NZ_CP034562.1"/>
</dbReference>
<dbReference type="EMBL" id="CP034562">
    <property type="protein sequence ID" value="AZQ61228.1"/>
    <property type="molecule type" value="Genomic_DNA"/>
</dbReference>
<dbReference type="PROSITE" id="PS01091">
    <property type="entry name" value="TATD_3"/>
    <property type="match status" value="1"/>
</dbReference>
<dbReference type="GO" id="GO:0004536">
    <property type="term" value="F:DNA nuclease activity"/>
    <property type="evidence" value="ECO:0007669"/>
    <property type="project" value="InterPro"/>
</dbReference>
<dbReference type="OrthoDB" id="9810005at2"/>
<evidence type="ECO:0000256" key="1">
    <source>
        <dbReference type="ARBA" id="ARBA00009275"/>
    </source>
</evidence>
<evidence type="ECO:0000256" key="2">
    <source>
        <dbReference type="ARBA" id="ARBA00022723"/>
    </source>
</evidence>
<dbReference type="Proteomes" id="UP000267268">
    <property type="component" value="Chromosome 1"/>
</dbReference>
<gene>
    <name evidence="5" type="ORF">EI427_03020</name>
</gene>
<comment type="similarity">
    <text evidence="1">Belongs to the metallo-dependent hydrolases superfamily. TatD-type hydrolase family.</text>
</comment>
<evidence type="ECO:0000313" key="5">
    <source>
        <dbReference type="EMBL" id="AZQ61228.1"/>
    </source>
</evidence>
<dbReference type="GO" id="GO:0005829">
    <property type="term" value="C:cytosol"/>
    <property type="evidence" value="ECO:0007669"/>
    <property type="project" value="TreeGrafter"/>
</dbReference>
<dbReference type="GO" id="GO:0046872">
    <property type="term" value="F:metal ion binding"/>
    <property type="evidence" value="ECO:0007669"/>
    <property type="project" value="UniProtKB-KW"/>
</dbReference>
<dbReference type="SUPFAM" id="SSF51556">
    <property type="entry name" value="Metallo-dependent hydrolases"/>
    <property type="match status" value="1"/>
</dbReference>
<dbReference type="GO" id="GO:0016788">
    <property type="term" value="F:hydrolase activity, acting on ester bonds"/>
    <property type="evidence" value="ECO:0007669"/>
    <property type="project" value="InterPro"/>
</dbReference>
<evidence type="ECO:0000256" key="4">
    <source>
        <dbReference type="PIRSR" id="PIRSR005902-1"/>
    </source>
</evidence>
<feature type="binding site" evidence="4">
    <location>
        <position position="92"/>
    </location>
    <ligand>
        <name>a divalent metal cation</name>
        <dbReference type="ChEBI" id="CHEBI:60240"/>
        <label>1</label>
    </ligand>
</feature>
<sequence>MIDTHAHIYSDKFKEDIDNVLESAFDNGLKHILMPNIDHTSIDRMLELEEKYPQQCLSMMGLHPCHVGKDFEKELYLVEEWLNKRKFIGVGEMGLDLYWDKTFKEQQIEAFKIQADLAKKHHLPLVIHARDAMPETLDLLEELSDDALFGVLHCFTGSLEDANRLFDINFKIGIGGVATFKNGGLDKVIPHVDLKHIVLETDSPYLAPKPYRGKRNEPAYTSFVCDKVADFKGISGTEVEEITDKNAYDLFDIENYLKK</sequence>
<dbReference type="KEGG" id="fll:EI427_03020"/>
<evidence type="ECO:0000256" key="3">
    <source>
        <dbReference type="ARBA" id="ARBA00022801"/>
    </source>
</evidence>
<dbReference type="PIRSF" id="PIRSF005902">
    <property type="entry name" value="DNase_TatD"/>
    <property type="match status" value="1"/>
</dbReference>
<dbReference type="NCBIfam" id="TIGR00010">
    <property type="entry name" value="YchF/TatD family DNA exonuclease"/>
    <property type="match status" value="1"/>
</dbReference>
<dbReference type="FunFam" id="3.20.20.140:FF:000005">
    <property type="entry name" value="TatD family hydrolase"/>
    <property type="match status" value="1"/>
</dbReference>
<reference evidence="5 6" key="1">
    <citation type="submission" date="2018-12" db="EMBL/GenBank/DDBJ databases">
        <title>Flammeovirga pectinis sp. nov., isolated from the gut of the Korean scallop, Patinopecten yessoensis.</title>
        <authorList>
            <person name="Bae J.-W."/>
            <person name="Jeong Y.-S."/>
            <person name="Kang W."/>
        </authorList>
    </citation>
    <scope>NUCLEOTIDE SEQUENCE [LARGE SCALE GENOMIC DNA]</scope>
    <source>
        <strain evidence="5 6">L12M1</strain>
    </source>
</reference>
<keyword evidence="3" id="KW-0378">Hydrolase</keyword>
<keyword evidence="6" id="KW-1185">Reference proteome</keyword>
<feature type="binding site" evidence="4">
    <location>
        <position position="202"/>
    </location>
    <ligand>
        <name>a divalent metal cation</name>
        <dbReference type="ChEBI" id="CHEBI:60240"/>
        <label>1</label>
    </ligand>
</feature>
<dbReference type="AlphaFoldDB" id="A0A3Q9FNS9"/>
<dbReference type="InterPro" id="IPR015991">
    <property type="entry name" value="TatD/YcfH-like"/>
</dbReference>
<keyword evidence="2 4" id="KW-0479">Metal-binding</keyword>
<dbReference type="PANTHER" id="PTHR46124">
    <property type="entry name" value="D-AMINOACYL-TRNA DEACYLASE"/>
    <property type="match status" value="1"/>
</dbReference>
<dbReference type="InterPro" id="IPR018228">
    <property type="entry name" value="DNase_TatD-rel_CS"/>
</dbReference>
<organism evidence="5 6">
    <name type="scientific">Flammeovirga pectinis</name>
    <dbReference type="NCBI Taxonomy" id="2494373"/>
    <lineage>
        <taxon>Bacteria</taxon>
        <taxon>Pseudomonadati</taxon>
        <taxon>Bacteroidota</taxon>
        <taxon>Cytophagia</taxon>
        <taxon>Cytophagales</taxon>
        <taxon>Flammeovirgaceae</taxon>
        <taxon>Flammeovirga</taxon>
    </lineage>
</organism>
<dbReference type="CDD" id="cd01310">
    <property type="entry name" value="TatD_DNAse"/>
    <property type="match status" value="1"/>
</dbReference>